<dbReference type="InterPro" id="IPR012373">
    <property type="entry name" value="Ferrdict_sens_TM"/>
</dbReference>
<organism evidence="4 5">
    <name type="scientific">Montanilutibacter psychrotolerans</name>
    <dbReference type="NCBI Taxonomy" id="1327343"/>
    <lineage>
        <taxon>Bacteria</taxon>
        <taxon>Pseudomonadati</taxon>
        <taxon>Pseudomonadota</taxon>
        <taxon>Gammaproteobacteria</taxon>
        <taxon>Lysobacterales</taxon>
        <taxon>Lysobacteraceae</taxon>
        <taxon>Montanilutibacter</taxon>
    </lineage>
</organism>
<dbReference type="AlphaFoldDB" id="A0A3M8SLP1"/>
<dbReference type="PANTHER" id="PTHR30273">
    <property type="entry name" value="PERIPLASMIC SIGNAL SENSOR AND SIGMA FACTOR ACTIVATOR FECR-RELATED"/>
    <property type="match status" value="1"/>
</dbReference>
<dbReference type="InterPro" id="IPR006860">
    <property type="entry name" value="FecR"/>
</dbReference>
<dbReference type="InterPro" id="IPR032623">
    <property type="entry name" value="FecR_N"/>
</dbReference>
<protein>
    <submittedName>
        <fullName evidence="4">FecR family protein</fullName>
    </submittedName>
</protein>
<feature type="transmembrane region" description="Helical" evidence="1">
    <location>
        <begin position="89"/>
        <end position="110"/>
    </location>
</feature>
<dbReference type="Gene3D" id="2.60.120.1440">
    <property type="match status" value="1"/>
</dbReference>
<dbReference type="GO" id="GO:0016989">
    <property type="term" value="F:sigma factor antagonist activity"/>
    <property type="evidence" value="ECO:0007669"/>
    <property type="project" value="TreeGrafter"/>
</dbReference>
<name>A0A3M8SLP1_9GAMM</name>
<keyword evidence="5" id="KW-1185">Reference proteome</keyword>
<sequence length="331" mass="35541">MNPENISPDAIDGGQAEAWLARLHAPDCSAGERAEFEDWLAQAPANIEAYLEIERIQSMVAELSSDELLRAAARSARRMPPVRPASRRWLPIGSAIAATLAVAVGTVLWFGRAPEVAVAEYATAVGEQRTLTLADGTQVLLDTDSKLTARFDSDGRDVELRQGRAQFVVGKDPLRPFVVHAGSSTVRDIGTTFQVSRSRSEVNVGLIEGAVVVASGQGAAASSAMLAPGEQVTVSQAGVIADKQPLDVAVAKAWPLGDLVFKDRRLDLLVDEMNRYSRTQLRLADPSLGEVTVSGVFHIGDQDALVAVLERGWSLRAERSNGEIVLHRDES</sequence>
<keyword evidence="1" id="KW-0812">Transmembrane</keyword>
<evidence type="ECO:0000256" key="1">
    <source>
        <dbReference type="SAM" id="Phobius"/>
    </source>
</evidence>
<evidence type="ECO:0000259" key="3">
    <source>
        <dbReference type="Pfam" id="PF16220"/>
    </source>
</evidence>
<dbReference type="Pfam" id="PF16220">
    <property type="entry name" value="DUF4880"/>
    <property type="match status" value="1"/>
</dbReference>
<evidence type="ECO:0000313" key="5">
    <source>
        <dbReference type="Proteomes" id="UP000267049"/>
    </source>
</evidence>
<accession>A0A3M8SLP1</accession>
<comment type="caution">
    <text evidence="4">The sequence shown here is derived from an EMBL/GenBank/DDBJ whole genome shotgun (WGS) entry which is preliminary data.</text>
</comment>
<dbReference type="Pfam" id="PF04773">
    <property type="entry name" value="FecR"/>
    <property type="match status" value="1"/>
</dbReference>
<evidence type="ECO:0000259" key="2">
    <source>
        <dbReference type="Pfam" id="PF04773"/>
    </source>
</evidence>
<proteinExistence type="predicted"/>
<keyword evidence="1" id="KW-0472">Membrane</keyword>
<dbReference type="RefSeq" id="WP_123089229.1">
    <property type="nucleotide sequence ID" value="NZ_RIBS01000013.1"/>
</dbReference>
<dbReference type="OrthoDB" id="9771237at2"/>
<reference evidence="4 5" key="1">
    <citation type="submission" date="2018-11" db="EMBL/GenBank/DDBJ databases">
        <title>Lysobacter cryohumiis sp. nov., isolated from soil in the Tianshan Mountains, Xinjiang, China.</title>
        <authorList>
            <person name="Luo Y."/>
            <person name="Sheng H."/>
        </authorList>
    </citation>
    <scope>NUCLEOTIDE SEQUENCE [LARGE SCALE GENOMIC DNA]</scope>
    <source>
        <strain evidence="4 5">ZS60</strain>
    </source>
</reference>
<dbReference type="PANTHER" id="PTHR30273:SF2">
    <property type="entry name" value="PROTEIN FECR"/>
    <property type="match status" value="1"/>
</dbReference>
<dbReference type="Proteomes" id="UP000267049">
    <property type="component" value="Unassembled WGS sequence"/>
</dbReference>
<keyword evidence="1" id="KW-1133">Transmembrane helix</keyword>
<gene>
    <name evidence="4" type="ORF">EER27_16420</name>
</gene>
<dbReference type="PIRSF" id="PIRSF018266">
    <property type="entry name" value="FecR"/>
    <property type="match status" value="1"/>
</dbReference>
<dbReference type="EMBL" id="RIBS01000013">
    <property type="protein sequence ID" value="RNF81703.1"/>
    <property type="molecule type" value="Genomic_DNA"/>
</dbReference>
<evidence type="ECO:0000313" key="4">
    <source>
        <dbReference type="EMBL" id="RNF81703.1"/>
    </source>
</evidence>
<feature type="domain" description="FecR protein" evidence="2">
    <location>
        <begin position="120"/>
        <end position="211"/>
    </location>
</feature>
<feature type="domain" description="FecR N-terminal" evidence="3">
    <location>
        <begin position="15"/>
        <end position="55"/>
    </location>
</feature>